<feature type="region of interest" description="Disordered" evidence="1">
    <location>
        <begin position="55"/>
        <end position="108"/>
    </location>
</feature>
<feature type="region of interest" description="Disordered" evidence="1">
    <location>
        <begin position="1"/>
        <end position="21"/>
    </location>
</feature>
<name>A0ABU2NZZ5_9ACTN</name>
<accession>A0ABU2NZZ5</accession>
<evidence type="ECO:0000313" key="3">
    <source>
        <dbReference type="Proteomes" id="UP001183414"/>
    </source>
</evidence>
<keyword evidence="3" id="KW-1185">Reference proteome</keyword>
<comment type="caution">
    <text evidence="2">The sequence shown here is derived from an EMBL/GenBank/DDBJ whole genome shotgun (WGS) entry which is preliminary data.</text>
</comment>
<dbReference type="SUPFAM" id="SSF51182">
    <property type="entry name" value="RmlC-like cupins"/>
    <property type="match status" value="1"/>
</dbReference>
<protein>
    <recommendedName>
        <fullName evidence="4">ChrR-like cupin domain-containing protein</fullName>
    </recommendedName>
</protein>
<evidence type="ECO:0000256" key="1">
    <source>
        <dbReference type="SAM" id="MobiDB-lite"/>
    </source>
</evidence>
<dbReference type="Proteomes" id="UP001183414">
    <property type="component" value="Unassembled WGS sequence"/>
</dbReference>
<organism evidence="2 3">
    <name type="scientific">Streptomyces hazeniae</name>
    <dbReference type="NCBI Taxonomy" id="3075538"/>
    <lineage>
        <taxon>Bacteria</taxon>
        <taxon>Bacillati</taxon>
        <taxon>Actinomycetota</taxon>
        <taxon>Actinomycetes</taxon>
        <taxon>Kitasatosporales</taxon>
        <taxon>Streptomycetaceae</taxon>
        <taxon>Streptomyces</taxon>
    </lineage>
</organism>
<reference evidence="3" key="1">
    <citation type="submission" date="2023-07" db="EMBL/GenBank/DDBJ databases">
        <title>30 novel species of actinomycetes from the DSMZ collection.</title>
        <authorList>
            <person name="Nouioui I."/>
        </authorList>
    </citation>
    <scope>NUCLEOTIDE SEQUENCE [LARGE SCALE GENOMIC DNA]</scope>
    <source>
        <strain evidence="3">DSM 42041</strain>
    </source>
</reference>
<gene>
    <name evidence="2" type="ORF">RM572_27765</name>
</gene>
<dbReference type="RefSeq" id="WP_311676139.1">
    <property type="nucleotide sequence ID" value="NZ_JAVREQ010000042.1"/>
</dbReference>
<dbReference type="InterPro" id="IPR014710">
    <property type="entry name" value="RmlC-like_jellyroll"/>
</dbReference>
<proteinExistence type="predicted"/>
<feature type="compositionally biased region" description="Low complexity" evidence="1">
    <location>
        <begin position="55"/>
        <end position="72"/>
    </location>
</feature>
<dbReference type="EMBL" id="JAVREQ010000042">
    <property type="protein sequence ID" value="MDT0382560.1"/>
    <property type="molecule type" value="Genomic_DNA"/>
</dbReference>
<evidence type="ECO:0008006" key="4">
    <source>
        <dbReference type="Google" id="ProtNLM"/>
    </source>
</evidence>
<dbReference type="Gene3D" id="2.60.120.10">
    <property type="entry name" value="Jelly Rolls"/>
    <property type="match status" value="1"/>
</dbReference>
<dbReference type="InterPro" id="IPR011051">
    <property type="entry name" value="RmlC_Cupin_sf"/>
</dbReference>
<evidence type="ECO:0000313" key="2">
    <source>
        <dbReference type="EMBL" id="MDT0382560.1"/>
    </source>
</evidence>
<sequence>MGSTSSPAASARATGSSPSAGAYGALLAQYDAEAWSYLDDWAAHGQAVLDIHATAHNAASSPPSTPASRTPPGRLRRRSDERGPPTPDNPSAKGPMRPGFSLTRTSDQHTLVDVCPGVRMLPLAMTDPHQGAPLPISALVWFEPGAEVTDDHHADSTEINHVLAGQLRHDDLDLGPGDVLICARGTTHSPHSPPHGPGAVLYVTFPDRQHHP</sequence>